<feature type="region of interest" description="Disordered" evidence="1">
    <location>
        <begin position="185"/>
        <end position="209"/>
    </location>
</feature>
<dbReference type="InterPro" id="IPR056000">
    <property type="entry name" value="DUF7578"/>
</dbReference>
<dbReference type="NCBIfam" id="TIGR01631">
    <property type="entry name" value="Trypano_RHS"/>
    <property type="match status" value="2"/>
</dbReference>
<dbReference type="InParanoid" id="Q4DSI2"/>
<dbReference type="EMBL" id="AAHK01000210">
    <property type="protein sequence ID" value="EAN95481.1"/>
    <property type="molecule type" value="Genomic_DNA"/>
</dbReference>
<evidence type="ECO:0000259" key="4">
    <source>
        <dbReference type="Pfam" id="PF24466"/>
    </source>
</evidence>
<sequence length="946" mass="107726">MSGRPEEGLYGNVESQSSNVSQGGRRRTRSEFEGDTDYSSTTRIRLEGMYRPQWTMSSSVKDILLEGSTLRTDMKLNEFIRSNLGEEWVVERNGNVIMEAFVRRPNAYVQDQQLLEEILNLTAYQALKMELEERKILLEAIYKLHHEGVYFLRQWGEHEGKDTVSSHARGKLNGVLTGIEIEEKERRDAEGEKARREEKARRHAEEEKARREEQINFNLTLSIKDAIFQGRARVYKMKLNRFLKMELDGRGVADTNRSVLLKEFFKDPTRYVRDAGVLNEIQASDAYLGAERAVREEMDMEKDLRKLHYKHLRTLLGWSTATAEIRASVCDITKRFLDAALQEARNPTTTSAVMNLEGLYESVYNARWHHAVEVVGGERTQTGTGMEAKEGKPKKSWTYRAVGDTLEKDDAVQQSGAAPPVLMVLTSDRGWPYTLNGPHGCGNDLCVNCEVERVWQIVLDDLTKWLSNSDLTLNPSPLPRVLIGTPGIGKSMNAGSYLLYQLLHYDVEKLQVVIHCFGSAMYVFDKTTKTVTKYMGNKTSKSVLGGLWQRGMKGYIIYDVAKKGTPPDPDFAPSTGWGMIVVSSPNLDNYDEWKTQLKASRIIMNCPDEVDVKAMCAWMKRGLEQDKQAGYWEKVEKRMEKVGPIPRHIFDENEYGRRLAAVDDALSAIKDTDVEEYFSMGGEEKKWYSKNPCHKLVKIVRERKVEGTEVFLNASICTDIEFRIADRLAKKKGAKDLLLLILASRGTLASQLVEQLGLRAFMYGEFVIALLKELKELPPPSPSKPRSSVLNVNHQGYPTRAVGLKELQGGVTRIPMEYGVLYIPKVENFPLVDGFFFVDSPRKTLVGLQITTAGEHHTIPSTVRLFKNNMATYFNGWEELSRDMSWEIVYVQHENSTMITNWQRCGPVNTENLSLAENEIVAFWNGKVHQYQFALTTDFVNKIREM</sequence>
<dbReference type="AlphaFoldDB" id="Q4DSI2"/>
<feature type="compositionally biased region" description="Polar residues" evidence="1">
    <location>
        <begin position="13"/>
        <end position="22"/>
    </location>
</feature>
<evidence type="ECO:0000313" key="6">
    <source>
        <dbReference type="Proteomes" id="UP000002296"/>
    </source>
</evidence>
<gene>
    <name evidence="5" type="ORF">Tc00.1047053503861.10</name>
</gene>
<dbReference type="PANTHER" id="PTHR33129">
    <property type="entry name" value="PROTEIN KINASE DOMAIN-CONTAINING PROTEIN-RELATED"/>
    <property type="match status" value="1"/>
</dbReference>
<dbReference type="STRING" id="353153.Q4DSI2"/>
<dbReference type="Pfam" id="PF07999">
    <property type="entry name" value="RHSP"/>
    <property type="match status" value="1"/>
</dbReference>
<accession>Q4DSI2</accession>
<evidence type="ECO:0000259" key="3">
    <source>
        <dbReference type="Pfam" id="PF20445"/>
    </source>
</evidence>
<dbReference type="GeneID" id="3549350"/>
<evidence type="ECO:0000313" key="5">
    <source>
        <dbReference type="EMBL" id="EAN95481.1"/>
    </source>
</evidence>
<dbReference type="KEGG" id="tcr:503861.10"/>
<dbReference type="InterPro" id="IPR046835">
    <property type="entry name" value="RHS_N"/>
</dbReference>
<dbReference type="PaxDb" id="353153-Q4DSI2"/>
<dbReference type="Pfam" id="PF20445">
    <property type="entry name" value="RHS_N"/>
    <property type="match status" value="1"/>
</dbReference>
<feature type="domain" description="Retrotransposon hot spot protein,C-terminal" evidence="2">
    <location>
        <begin position="481"/>
        <end position="778"/>
    </location>
</feature>
<feature type="domain" description="DUF7578" evidence="4">
    <location>
        <begin position="233"/>
        <end position="297"/>
    </location>
</feature>
<protein>
    <submittedName>
        <fullName evidence="5">Retrotransposon hot spot (RHS) protein, putative</fullName>
    </submittedName>
</protein>
<dbReference type="RefSeq" id="XP_817332.1">
    <property type="nucleotide sequence ID" value="XM_812239.1"/>
</dbReference>
<dbReference type="InterPro" id="IPR046836">
    <property type="entry name" value="RHS_C"/>
</dbReference>
<dbReference type="PANTHER" id="PTHR33129:SF3">
    <property type="entry name" value="HOT SPOT (RHS) PROTEIN, PUTATIVE-RELATED"/>
    <property type="match status" value="1"/>
</dbReference>
<dbReference type="InterPro" id="IPR052980">
    <property type="entry name" value="Crinkler_effector"/>
</dbReference>
<feature type="region of interest" description="Disordered" evidence="1">
    <location>
        <begin position="1"/>
        <end position="38"/>
    </location>
</feature>
<keyword evidence="6" id="KW-1185">Reference proteome</keyword>
<dbReference type="Pfam" id="PF24466">
    <property type="entry name" value="DUF7578"/>
    <property type="match status" value="2"/>
</dbReference>
<name>Q4DSI2_TRYCC</name>
<dbReference type="Proteomes" id="UP000002296">
    <property type="component" value="Unassembled WGS sequence"/>
</dbReference>
<feature type="domain" description="DUF7578" evidence="4">
    <location>
        <begin position="71"/>
        <end position="133"/>
    </location>
</feature>
<proteinExistence type="predicted"/>
<dbReference type="OMA" id="VARNDQC"/>
<organism evidence="5 6">
    <name type="scientific">Trypanosoma cruzi (strain CL Brener)</name>
    <dbReference type="NCBI Taxonomy" id="353153"/>
    <lineage>
        <taxon>Eukaryota</taxon>
        <taxon>Discoba</taxon>
        <taxon>Euglenozoa</taxon>
        <taxon>Kinetoplastea</taxon>
        <taxon>Metakinetoplastina</taxon>
        <taxon>Trypanosomatida</taxon>
        <taxon>Trypanosomatidae</taxon>
        <taxon>Trypanosoma</taxon>
        <taxon>Schizotrypanum</taxon>
    </lineage>
</organism>
<evidence type="ECO:0000256" key="1">
    <source>
        <dbReference type="SAM" id="MobiDB-lite"/>
    </source>
</evidence>
<dbReference type="eggNOG" id="ENOG502SGFM">
    <property type="taxonomic scope" value="Eukaryota"/>
</dbReference>
<comment type="caution">
    <text evidence="5">The sequence shown here is derived from an EMBL/GenBank/DDBJ whole genome shotgun (WGS) entry which is preliminary data.</text>
</comment>
<evidence type="ECO:0000259" key="2">
    <source>
        <dbReference type="Pfam" id="PF07999"/>
    </source>
</evidence>
<feature type="domain" description="Retrotransposon hot spot protein N-terminal" evidence="3">
    <location>
        <begin position="360"/>
        <end position="468"/>
    </location>
</feature>
<reference evidence="5 6" key="1">
    <citation type="journal article" date="2005" name="Science">
        <title>The genome sequence of Trypanosoma cruzi, etiologic agent of Chagas disease.</title>
        <authorList>
            <person name="El-Sayed N.M."/>
            <person name="Myler P.J."/>
            <person name="Bartholomeu D.C."/>
            <person name="Nilsson D."/>
            <person name="Aggarwal G."/>
            <person name="Tran A.N."/>
            <person name="Ghedin E."/>
            <person name="Worthey E.A."/>
            <person name="Delcher A.L."/>
            <person name="Blandin G."/>
            <person name="Westenberger S.J."/>
            <person name="Caler E."/>
            <person name="Cerqueira G.C."/>
            <person name="Branche C."/>
            <person name="Haas B."/>
            <person name="Anupama A."/>
            <person name="Arner E."/>
            <person name="Aslund L."/>
            <person name="Attipoe P."/>
            <person name="Bontempi E."/>
            <person name="Bringaud F."/>
            <person name="Burton P."/>
            <person name="Cadag E."/>
            <person name="Campbell D.A."/>
            <person name="Carrington M."/>
            <person name="Crabtree J."/>
            <person name="Darban H."/>
            <person name="da Silveira J.F."/>
            <person name="de Jong P."/>
            <person name="Edwards K."/>
            <person name="Englund P.T."/>
            <person name="Fazelina G."/>
            <person name="Feldblyum T."/>
            <person name="Ferella M."/>
            <person name="Frasch A.C."/>
            <person name="Gull K."/>
            <person name="Horn D."/>
            <person name="Hou L."/>
            <person name="Huang Y."/>
            <person name="Kindlund E."/>
            <person name="Klingbeil M."/>
            <person name="Kluge S."/>
            <person name="Koo H."/>
            <person name="Lacerda D."/>
            <person name="Levin M.J."/>
            <person name="Lorenzi H."/>
            <person name="Louie T."/>
            <person name="Machado C.R."/>
            <person name="McCulloch R."/>
            <person name="McKenna A."/>
            <person name="Mizuno Y."/>
            <person name="Mottram J.C."/>
            <person name="Nelson S."/>
            <person name="Ochaya S."/>
            <person name="Osoegawa K."/>
            <person name="Pai G."/>
            <person name="Parsons M."/>
            <person name="Pentony M."/>
            <person name="Pettersson U."/>
            <person name="Pop M."/>
            <person name="Ramirez J.L."/>
            <person name="Rinta J."/>
            <person name="Robertson L."/>
            <person name="Salzberg S.L."/>
            <person name="Sanchez D.O."/>
            <person name="Seyler A."/>
            <person name="Sharma R."/>
            <person name="Shetty J."/>
            <person name="Simpson A.J."/>
            <person name="Sisk E."/>
            <person name="Tammi M.T."/>
            <person name="Tarleton R."/>
            <person name="Teixeira S."/>
            <person name="Van Aken S."/>
            <person name="Vogt C."/>
            <person name="Ward P.N."/>
            <person name="Wickstead B."/>
            <person name="Wortman J."/>
            <person name="White O."/>
            <person name="Fraser C.M."/>
            <person name="Stuart K.D."/>
            <person name="Andersson B."/>
        </authorList>
    </citation>
    <scope>NUCLEOTIDE SEQUENCE [LARGE SCALE GENOMIC DNA]</scope>
    <source>
        <strain evidence="5 6">CL Brener</strain>
    </source>
</reference>
<dbReference type="InterPro" id="IPR006518">
    <property type="entry name" value="Trypano_RHS"/>
</dbReference>